<dbReference type="EMBL" id="JBJQND010000017">
    <property type="protein sequence ID" value="KAL3842422.1"/>
    <property type="molecule type" value="Genomic_DNA"/>
</dbReference>
<accession>A0ABD3U1Z4</accession>
<comment type="caution">
    <text evidence="2">The sequence shown here is derived from an EMBL/GenBank/DDBJ whole genome shotgun (WGS) entry which is preliminary data.</text>
</comment>
<reference evidence="2 3" key="1">
    <citation type="submission" date="2024-11" db="EMBL/GenBank/DDBJ databases">
        <title>Chromosome-level genome assembly of the freshwater bivalve Anodonta woodiana.</title>
        <authorList>
            <person name="Chen X."/>
        </authorList>
    </citation>
    <scope>NUCLEOTIDE SEQUENCE [LARGE SCALE GENOMIC DNA]</scope>
    <source>
        <strain evidence="2">MN2024</strain>
        <tissue evidence="2">Gills</tissue>
    </source>
</reference>
<evidence type="ECO:0000313" key="3">
    <source>
        <dbReference type="Proteomes" id="UP001634394"/>
    </source>
</evidence>
<evidence type="ECO:0000313" key="2">
    <source>
        <dbReference type="EMBL" id="KAL3842422.1"/>
    </source>
</evidence>
<protein>
    <submittedName>
        <fullName evidence="2">Uncharacterized protein</fullName>
    </submittedName>
</protein>
<evidence type="ECO:0000313" key="1">
    <source>
        <dbReference type="EMBL" id="KAL3842405.1"/>
    </source>
</evidence>
<gene>
    <name evidence="1" type="ORF">ACJMK2_020424</name>
    <name evidence="2" type="ORF">ACJMK2_020440</name>
</gene>
<sequence>MPATNLGWLLDQNPPVFQVYGSKRKSPCLGPPALETDEVHFAAKRKCARSEPILQNEMNQYMDFTSDNQISVHNSLPECNLMCQKQQPFDLTQCPVATPIFDAAINTMSSVSVPEQGQRDLIENNSSDTNNNTNSHLMSQVQHAVEQNDMVMNLDHETYTFSPAHVGDVRQNDEACSSMESEGATDPNQYSTAYCDKFCIGGDYSPRSGQVRCLCRPSWEGLLDVRPYVSDYY</sequence>
<dbReference type="Proteomes" id="UP001634394">
    <property type="component" value="Unassembled WGS sequence"/>
</dbReference>
<keyword evidence="3" id="KW-1185">Reference proteome</keyword>
<dbReference type="EMBL" id="JBJQND010000017">
    <property type="protein sequence ID" value="KAL3842405.1"/>
    <property type="molecule type" value="Genomic_DNA"/>
</dbReference>
<dbReference type="AlphaFoldDB" id="A0ABD3U1Z4"/>
<proteinExistence type="predicted"/>
<name>A0ABD3U1Z4_SINWO</name>
<organism evidence="2 3">
    <name type="scientific">Sinanodonta woodiana</name>
    <name type="common">Chinese pond mussel</name>
    <name type="synonym">Anodonta woodiana</name>
    <dbReference type="NCBI Taxonomy" id="1069815"/>
    <lineage>
        <taxon>Eukaryota</taxon>
        <taxon>Metazoa</taxon>
        <taxon>Spiralia</taxon>
        <taxon>Lophotrochozoa</taxon>
        <taxon>Mollusca</taxon>
        <taxon>Bivalvia</taxon>
        <taxon>Autobranchia</taxon>
        <taxon>Heteroconchia</taxon>
        <taxon>Palaeoheterodonta</taxon>
        <taxon>Unionida</taxon>
        <taxon>Unionoidea</taxon>
        <taxon>Unionidae</taxon>
        <taxon>Unioninae</taxon>
        <taxon>Sinanodonta</taxon>
    </lineage>
</organism>